<evidence type="ECO:0000256" key="2">
    <source>
        <dbReference type="SAM" id="SignalP"/>
    </source>
</evidence>
<feature type="signal peptide" evidence="2">
    <location>
        <begin position="1"/>
        <end position="26"/>
    </location>
</feature>
<accession>A0A6B0V0X0</accession>
<reference evidence="3" key="1">
    <citation type="submission" date="2019-12" db="EMBL/GenBank/DDBJ databases">
        <title>An insight into the sialome of adult female Ixodes ricinus ticks feeding for 6 days.</title>
        <authorList>
            <person name="Perner J."/>
            <person name="Ribeiro J.M.C."/>
        </authorList>
    </citation>
    <scope>NUCLEOTIDE SEQUENCE</scope>
    <source>
        <strain evidence="3">Semi-engorged</strain>
        <tissue evidence="3">Salivary glands</tissue>
    </source>
</reference>
<evidence type="ECO:0000256" key="1">
    <source>
        <dbReference type="SAM" id="MobiDB-lite"/>
    </source>
</evidence>
<name>A0A6B0V0X0_IXORI</name>
<feature type="region of interest" description="Disordered" evidence="1">
    <location>
        <begin position="136"/>
        <end position="166"/>
    </location>
</feature>
<proteinExistence type="predicted"/>
<sequence length="186" mass="20411">MTAHNPFVFIVQILVTLLLSPADCQAEIRDQRGFSRGSVIANAENATLKNSNHGQEAFAFLDFIATLHYPPTASSTASAQGAFPRDIKGARQLDLLRGHGGLVNMTAHNPFVFIVQERIPSRRTIIPVPPALQWPHRPSRTRHCRPAAAHPFGRPPSPRTGSCLSRGKPVFLEKHDSPEPARGCRC</sequence>
<keyword evidence="2" id="KW-0732">Signal</keyword>
<organism evidence="3">
    <name type="scientific">Ixodes ricinus</name>
    <name type="common">Common tick</name>
    <name type="synonym">Acarus ricinus</name>
    <dbReference type="NCBI Taxonomy" id="34613"/>
    <lineage>
        <taxon>Eukaryota</taxon>
        <taxon>Metazoa</taxon>
        <taxon>Ecdysozoa</taxon>
        <taxon>Arthropoda</taxon>
        <taxon>Chelicerata</taxon>
        <taxon>Arachnida</taxon>
        <taxon>Acari</taxon>
        <taxon>Parasitiformes</taxon>
        <taxon>Ixodida</taxon>
        <taxon>Ixodoidea</taxon>
        <taxon>Ixodidae</taxon>
        <taxon>Ixodinae</taxon>
        <taxon>Ixodes</taxon>
    </lineage>
</organism>
<dbReference type="AlphaFoldDB" id="A0A6B0V0X0"/>
<feature type="chain" id="PRO_5025582583" evidence="2">
    <location>
        <begin position="27"/>
        <end position="186"/>
    </location>
</feature>
<dbReference type="EMBL" id="GIFC01013361">
    <property type="protein sequence ID" value="MXU95444.1"/>
    <property type="molecule type" value="Transcribed_RNA"/>
</dbReference>
<protein>
    <submittedName>
        <fullName evidence="3">Putative secreted protein</fullName>
    </submittedName>
</protein>
<evidence type="ECO:0000313" key="3">
    <source>
        <dbReference type="EMBL" id="MXU95444.1"/>
    </source>
</evidence>